<dbReference type="RefSeq" id="WP_094278515.1">
    <property type="nucleotide sequence ID" value="NZ_JAJGNK010000022.1"/>
</dbReference>
<feature type="active site" evidence="5">
    <location>
        <position position="20"/>
    </location>
</feature>
<keyword evidence="5 6" id="KW-0378">Hydrolase</keyword>
<evidence type="ECO:0000256" key="2">
    <source>
        <dbReference type="ARBA" id="ARBA00012150"/>
    </source>
</evidence>
<evidence type="ECO:0000256" key="6">
    <source>
        <dbReference type="RuleBase" id="RU000553"/>
    </source>
</evidence>
<sequence>MSMIARKIWVSGRVQGVSFRYYTQCEAERLGVSGYARNLPDGRVEVLAEGPAAAVRQLTAWLRSGPDSAQVTGLEESDITPAGAKGFETG</sequence>
<evidence type="ECO:0000256" key="3">
    <source>
        <dbReference type="ARBA" id="ARBA00015991"/>
    </source>
</evidence>
<feature type="active site" evidence="5">
    <location>
        <position position="38"/>
    </location>
</feature>
<dbReference type="PROSITE" id="PS51160">
    <property type="entry name" value="ACYLPHOSPHATASE_3"/>
    <property type="match status" value="1"/>
</dbReference>
<evidence type="ECO:0000313" key="10">
    <source>
        <dbReference type="EMBL" id="OYD23956.1"/>
    </source>
</evidence>
<dbReference type="InterPro" id="IPR017968">
    <property type="entry name" value="Acylphosphatase_CS"/>
</dbReference>
<dbReference type="NCBIfam" id="NF011000">
    <property type="entry name" value="PRK14426.1"/>
    <property type="match status" value="1"/>
</dbReference>
<evidence type="ECO:0000313" key="12">
    <source>
        <dbReference type="Proteomes" id="UP000243640"/>
    </source>
</evidence>
<dbReference type="Pfam" id="PF00708">
    <property type="entry name" value="Acylphosphatase"/>
    <property type="match status" value="1"/>
</dbReference>
<dbReference type="OrthoDB" id="5295388at2"/>
<dbReference type="InterPro" id="IPR020456">
    <property type="entry name" value="Acylphosphatase"/>
</dbReference>
<evidence type="ECO:0000256" key="8">
    <source>
        <dbReference type="SAM" id="MobiDB-lite"/>
    </source>
</evidence>
<dbReference type="AlphaFoldDB" id="A0A235CHM4"/>
<evidence type="ECO:0000256" key="7">
    <source>
        <dbReference type="RuleBase" id="RU004168"/>
    </source>
</evidence>
<dbReference type="PROSITE" id="PS00150">
    <property type="entry name" value="ACYLPHOSPHATASE_1"/>
    <property type="match status" value="1"/>
</dbReference>
<accession>A0A235CHM4</accession>
<evidence type="ECO:0000313" key="11">
    <source>
        <dbReference type="EMBL" id="TDW58710.1"/>
    </source>
</evidence>
<dbReference type="PROSITE" id="PS00151">
    <property type="entry name" value="ACYLPHOSPHATASE_2"/>
    <property type="match status" value="1"/>
</dbReference>
<feature type="region of interest" description="Disordered" evidence="8">
    <location>
        <begin position="68"/>
        <end position="90"/>
    </location>
</feature>
<dbReference type="EMBL" id="SODO01000007">
    <property type="protein sequence ID" value="TDW58710.1"/>
    <property type="molecule type" value="Genomic_DNA"/>
</dbReference>
<reference evidence="11 13" key="2">
    <citation type="submission" date="2019-03" db="EMBL/GenBank/DDBJ databases">
        <title>Genomic Encyclopedia of Archaeal and Bacterial Type Strains, Phase II (KMG-II): from individual species to whole genera.</title>
        <authorList>
            <person name="Goeker M."/>
        </authorList>
    </citation>
    <scope>NUCLEOTIDE SEQUENCE [LARGE SCALE GENOMIC DNA]</scope>
    <source>
        <strain evidence="11 13">DSM 15594</strain>
    </source>
</reference>
<dbReference type="EMBL" id="NQJF01000008">
    <property type="protein sequence ID" value="OYD23956.1"/>
    <property type="molecule type" value="Genomic_DNA"/>
</dbReference>
<dbReference type="PRINTS" id="PR00112">
    <property type="entry name" value="ACYLPHPHTASE"/>
</dbReference>
<comment type="caution">
    <text evidence="10">The sequence shown here is derived from an EMBL/GenBank/DDBJ whole genome shotgun (WGS) entry which is preliminary data.</text>
</comment>
<evidence type="ECO:0000256" key="4">
    <source>
        <dbReference type="ARBA" id="ARBA00047645"/>
    </source>
</evidence>
<organism evidence="10 12">
    <name type="scientific">Oceanimonas baumannii</name>
    <dbReference type="NCBI Taxonomy" id="129578"/>
    <lineage>
        <taxon>Bacteria</taxon>
        <taxon>Pseudomonadati</taxon>
        <taxon>Pseudomonadota</taxon>
        <taxon>Gammaproteobacteria</taxon>
        <taxon>Aeromonadales</taxon>
        <taxon>Aeromonadaceae</taxon>
        <taxon>Oceanimonas</taxon>
    </lineage>
</organism>
<dbReference type="Proteomes" id="UP000295058">
    <property type="component" value="Unassembled WGS sequence"/>
</dbReference>
<dbReference type="PANTHER" id="PTHR47268:SF4">
    <property type="entry name" value="ACYLPHOSPHATASE"/>
    <property type="match status" value="1"/>
</dbReference>
<reference evidence="10 12" key="1">
    <citation type="submission" date="2017-08" db="EMBL/GenBank/DDBJ databases">
        <title>Draft Genome Sequence of the Marine Bacterium Oceanimonas baumannii ATCC 700832.</title>
        <authorList>
            <person name="Mcclelland W.D."/>
            <person name="Brennan M.A."/>
            <person name="Trachtenberg A.M."/>
            <person name="Maclea K.S."/>
        </authorList>
    </citation>
    <scope>NUCLEOTIDE SEQUENCE [LARGE SCALE GENOMIC DNA]</scope>
    <source>
        <strain evidence="10 12">ATCC 700832</strain>
    </source>
</reference>
<dbReference type="SUPFAM" id="SSF54975">
    <property type="entry name" value="Acylphosphatase/BLUF domain-like"/>
    <property type="match status" value="1"/>
</dbReference>
<dbReference type="InterPro" id="IPR001792">
    <property type="entry name" value="Acylphosphatase-like_dom"/>
</dbReference>
<keyword evidence="13" id="KW-1185">Reference proteome</keyword>
<feature type="domain" description="Acylphosphatase-like" evidence="9">
    <location>
        <begin position="5"/>
        <end position="90"/>
    </location>
</feature>
<dbReference type="GO" id="GO:0003998">
    <property type="term" value="F:acylphosphatase activity"/>
    <property type="evidence" value="ECO:0007669"/>
    <property type="project" value="UniProtKB-EC"/>
</dbReference>
<dbReference type="Proteomes" id="UP000243640">
    <property type="component" value="Unassembled WGS sequence"/>
</dbReference>
<dbReference type="EC" id="3.6.1.7" evidence="2 5"/>
<protein>
    <recommendedName>
        <fullName evidence="3 5">Acylphosphatase</fullName>
        <ecNumber evidence="2 5">3.6.1.7</ecNumber>
    </recommendedName>
</protein>
<gene>
    <name evidence="10" type="ORF">B6S09_10905</name>
    <name evidence="11" type="ORF">LY04_02062</name>
</gene>
<comment type="similarity">
    <text evidence="1 7">Belongs to the acylphosphatase family.</text>
</comment>
<name>A0A235CHM4_9GAMM</name>
<dbReference type="PANTHER" id="PTHR47268">
    <property type="entry name" value="ACYLPHOSPHATASE"/>
    <property type="match status" value="1"/>
</dbReference>
<dbReference type="Gene3D" id="3.30.70.100">
    <property type="match status" value="1"/>
</dbReference>
<comment type="catalytic activity">
    <reaction evidence="4 5 6">
        <text>an acyl phosphate + H2O = a carboxylate + phosphate + H(+)</text>
        <dbReference type="Rhea" id="RHEA:14965"/>
        <dbReference type="ChEBI" id="CHEBI:15377"/>
        <dbReference type="ChEBI" id="CHEBI:15378"/>
        <dbReference type="ChEBI" id="CHEBI:29067"/>
        <dbReference type="ChEBI" id="CHEBI:43474"/>
        <dbReference type="ChEBI" id="CHEBI:59918"/>
        <dbReference type="EC" id="3.6.1.7"/>
    </reaction>
</comment>
<evidence type="ECO:0000313" key="13">
    <source>
        <dbReference type="Proteomes" id="UP000295058"/>
    </source>
</evidence>
<proteinExistence type="inferred from homology"/>
<evidence type="ECO:0000259" key="9">
    <source>
        <dbReference type="PROSITE" id="PS51160"/>
    </source>
</evidence>
<dbReference type="InterPro" id="IPR036046">
    <property type="entry name" value="Acylphosphatase-like_dom_sf"/>
</dbReference>
<evidence type="ECO:0000256" key="5">
    <source>
        <dbReference type="PROSITE-ProRule" id="PRU00520"/>
    </source>
</evidence>
<evidence type="ECO:0000256" key="1">
    <source>
        <dbReference type="ARBA" id="ARBA00005614"/>
    </source>
</evidence>